<dbReference type="GO" id="GO:0008270">
    <property type="term" value="F:zinc ion binding"/>
    <property type="evidence" value="ECO:0007669"/>
    <property type="project" value="UniProtKB-KW"/>
</dbReference>
<keyword evidence="3" id="KW-0862">Zinc</keyword>
<dbReference type="CDD" id="cd15489">
    <property type="entry name" value="PHD_SF"/>
    <property type="match status" value="1"/>
</dbReference>
<protein>
    <recommendedName>
        <fullName evidence="6">PHD-type domain-containing protein</fullName>
    </recommendedName>
</protein>
<dbReference type="InterPro" id="IPR019786">
    <property type="entry name" value="Zinc_finger_PHD-type_CS"/>
</dbReference>
<dbReference type="InterPro" id="IPR011011">
    <property type="entry name" value="Znf_FYVE_PHD"/>
</dbReference>
<evidence type="ECO:0008006" key="6">
    <source>
        <dbReference type="Google" id="ProtNLM"/>
    </source>
</evidence>
<reference evidence="4" key="2">
    <citation type="submission" date="2020-05" db="UniProtKB">
        <authorList>
            <consortium name="EnsemblMetazoa"/>
        </authorList>
    </citation>
    <scope>IDENTIFICATION</scope>
    <source>
        <strain evidence="4">IAEA</strain>
    </source>
</reference>
<keyword evidence="1" id="KW-0479">Metal-binding</keyword>
<evidence type="ECO:0000313" key="4">
    <source>
        <dbReference type="EnsemblMetazoa" id="GBRI000232-PA"/>
    </source>
</evidence>
<sequence length="405" mass="45341">MSNEQQNNELTTKPTFNSTRVCQKCKLNIVSSTSHIRCDVCKSFFHPDCAAEVKLRLTGYRNSESFVFQCHQCLIETVSPVANMEDSLNKSSTRLSKKISSNDEMITSNQTSDFQKFDELDSYLMPELSHFKLDDACSTRTSSSSSFEDLVSGFKFSTQGNEKFLPKLNINSKVVSKNQKIVDVENSAIEIPETNVSNMHSTEGIKVSGICSTEIISCLADEASILPSEVTAEILLKQDENTSKLLCTETIDHEESIEDSLFPKLDESNSCKWKVDRIESFIHKKLDNTTCSSYTGIPESATTLGNKTMKLNAISRIKEKFPATRDGNISEASTSCIETTDQAKDNAISSRLSGNITSFKNAMSNFNWKITSSEKIFNYLNCCCVFKNCLKHSKKQETVEFMEFS</sequence>
<dbReference type="Proteomes" id="UP000091820">
    <property type="component" value="Unassembled WGS sequence"/>
</dbReference>
<evidence type="ECO:0000256" key="1">
    <source>
        <dbReference type="ARBA" id="ARBA00022723"/>
    </source>
</evidence>
<keyword evidence="2" id="KW-0863">Zinc-finger</keyword>
<evidence type="ECO:0000256" key="3">
    <source>
        <dbReference type="ARBA" id="ARBA00022833"/>
    </source>
</evidence>
<reference evidence="5" key="1">
    <citation type="submission" date="2014-03" db="EMBL/GenBank/DDBJ databases">
        <authorList>
            <person name="Aksoy S."/>
            <person name="Warren W."/>
            <person name="Wilson R.K."/>
        </authorList>
    </citation>
    <scope>NUCLEOTIDE SEQUENCE [LARGE SCALE GENOMIC DNA]</scope>
    <source>
        <strain evidence="5">IAEA</strain>
    </source>
</reference>
<name>A0A1A9VZB8_9MUSC</name>
<dbReference type="PROSITE" id="PS01359">
    <property type="entry name" value="ZF_PHD_1"/>
    <property type="match status" value="1"/>
</dbReference>
<proteinExistence type="predicted"/>
<organism evidence="4 5">
    <name type="scientific">Glossina brevipalpis</name>
    <dbReference type="NCBI Taxonomy" id="37001"/>
    <lineage>
        <taxon>Eukaryota</taxon>
        <taxon>Metazoa</taxon>
        <taxon>Ecdysozoa</taxon>
        <taxon>Arthropoda</taxon>
        <taxon>Hexapoda</taxon>
        <taxon>Insecta</taxon>
        <taxon>Pterygota</taxon>
        <taxon>Neoptera</taxon>
        <taxon>Endopterygota</taxon>
        <taxon>Diptera</taxon>
        <taxon>Brachycera</taxon>
        <taxon>Muscomorpha</taxon>
        <taxon>Hippoboscoidea</taxon>
        <taxon>Glossinidae</taxon>
        <taxon>Glossina</taxon>
    </lineage>
</organism>
<dbReference type="VEuPathDB" id="VectorBase:GBRI000232"/>
<dbReference type="SUPFAM" id="SSF57903">
    <property type="entry name" value="FYVE/PHD zinc finger"/>
    <property type="match status" value="1"/>
</dbReference>
<keyword evidence="5" id="KW-1185">Reference proteome</keyword>
<accession>A0A1A9VZB8</accession>
<evidence type="ECO:0000313" key="5">
    <source>
        <dbReference type="Proteomes" id="UP000091820"/>
    </source>
</evidence>
<evidence type="ECO:0000256" key="2">
    <source>
        <dbReference type="ARBA" id="ARBA00022771"/>
    </source>
</evidence>
<dbReference type="AlphaFoldDB" id="A0A1A9VZB8"/>
<dbReference type="EnsemblMetazoa" id="GBRI000232-RA">
    <property type="protein sequence ID" value="GBRI000232-PA"/>
    <property type="gene ID" value="GBRI000232"/>
</dbReference>